<keyword evidence="1" id="KW-0802">TPR repeat</keyword>
<dbReference type="InterPro" id="IPR043195">
    <property type="entry name" value="TTC12"/>
</dbReference>
<reference evidence="3" key="1">
    <citation type="submission" date="2025-08" db="UniProtKB">
        <authorList>
            <consortium name="Ensembl"/>
        </authorList>
    </citation>
    <scope>IDENTIFICATION</scope>
</reference>
<feature type="chain" id="PRO_5034763606" evidence="2">
    <location>
        <begin position="17"/>
        <end position="216"/>
    </location>
</feature>
<dbReference type="Proteomes" id="UP000694545">
    <property type="component" value="Unplaced"/>
</dbReference>
<keyword evidence="4" id="KW-1185">Reference proteome</keyword>
<dbReference type="SUPFAM" id="SSF48452">
    <property type="entry name" value="TPR-like"/>
    <property type="match status" value="1"/>
</dbReference>
<dbReference type="SMART" id="SM00028">
    <property type="entry name" value="TPR"/>
    <property type="match status" value="3"/>
</dbReference>
<dbReference type="GO" id="GO:0007288">
    <property type="term" value="P:sperm axoneme assembly"/>
    <property type="evidence" value="ECO:0007669"/>
    <property type="project" value="TreeGrafter"/>
</dbReference>
<feature type="signal peptide" evidence="2">
    <location>
        <begin position="1"/>
        <end position="16"/>
    </location>
</feature>
<evidence type="ECO:0000256" key="1">
    <source>
        <dbReference type="PROSITE-ProRule" id="PRU00339"/>
    </source>
</evidence>
<dbReference type="InterPro" id="IPR019734">
    <property type="entry name" value="TPR_rpt"/>
</dbReference>
<dbReference type="GO" id="GO:0070286">
    <property type="term" value="P:axonemal dynein complex assembly"/>
    <property type="evidence" value="ECO:0007669"/>
    <property type="project" value="TreeGrafter"/>
</dbReference>
<dbReference type="GO" id="GO:0005813">
    <property type="term" value="C:centrosome"/>
    <property type="evidence" value="ECO:0007669"/>
    <property type="project" value="TreeGrafter"/>
</dbReference>
<dbReference type="PANTHER" id="PTHR46540:SF1">
    <property type="entry name" value="TETRATRICOPEPTIDE REPEAT PROTEIN 12"/>
    <property type="match status" value="1"/>
</dbReference>
<dbReference type="PANTHER" id="PTHR46540">
    <property type="entry name" value="TETRATRICOPEPTIDE REPEAT PROTEIN 12"/>
    <property type="match status" value="1"/>
</dbReference>
<dbReference type="Gene3D" id="1.25.40.10">
    <property type="entry name" value="Tetratricopeptide repeat domain"/>
    <property type="match status" value="1"/>
</dbReference>
<dbReference type="OMA" id="TDCECSN"/>
<dbReference type="Pfam" id="PF00515">
    <property type="entry name" value="TPR_1"/>
    <property type="match status" value="2"/>
</dbReference>
<sequence>FLLTELLSSLCWLLESFMTSLEKDAEERARRRKENEALANALKEKGNDAFSKGDYALAIKKYTEGLKKQKDMQVLYTNRAQAYLKLQNYEKAISDCDWALRCDEKCIKALFHMGKAYLAQKQYPKSRECYLKILEIDPQTQKLYCMNEVDLEEKRQYEEERALRELESGKREAVSVSELLQKLCRPDENAFYYAGGIQLLTEAIFGRSSTPRVKEI</sequence>
<accession>A0A8D2L2Z0</accession>
<name>A0A8D2L2Z0_VARKO</name>
<dbReference type="GO" id="GO:0005737">
    <property type="term" value="C:cytoplasm"/>
    <property type="evidence" value="ECO:0007669"/>
    <property type="project" value="TreeGrafter"/>
</dbReference>
<reference evidence="3" key="2">
    <citation type="submission" date="2025-09" db="UniProtKB">
        <authorList>
            <consortium name="Ensembl"/>
        </authorList>
    </citation>
    <scope>IDENTIFICATION</scope>
</reference>
<feature type="repeat" description="TPR" evidence="1">
    <location>
        <begin position="107"/>
        <end position="140"/>
    </location>
</feature>
<dbReference type="InterPro" id="IPR011990">
    <property type="entry name" value="TPR-like_helical_dom_sf"/>
</dbReference>
<dbReference type="Ensembl" id="ENSVKKT00000016381.1">
    <property type="protein sequence ID" value="ENSVKKP00000016007.1"/>
    <property type="gene ID" value="ENSVKKG00000010912.1"/>
</dbReference>
<evidence type="ECO:0000313" key="4">
    <source>
        <dbReference type="Proteomes" id="UP000694545"/>
    </source>
</evidence>
<dbReference type="AlphaFoldDB" id="A0A8D2L2Z0"/>
<proteinExistence type="predicted"/>
<organism evidence="3 4">
    <name type="scientific">Varanus komodoensis</name>
    <name type="common">Komodo dragon</name>
    <dbReference type="NCBI Taxonomy" id="61221"/>
    <lineage>
        <taxon>Eukaryota</taxon>
        <taxon>Metazoa</taxon>
        <taxon>Chordata</taxon>
        <taxon>Craniata</taxon>
        <taxon>Vertebrata</taxon>
        <taxon>Euteleostomi</taxon>
        <taxon>Lepidosauria</taxon>
        <taxon>Squamata</taxon>
        <taxon>Bifurcata</taxon>
        <taxon>Unidentata</taxon>
        <taxon>Episquamata</taxon>
        <taxon>Toxicofera</taxon>
        <taxon>Anguimorpha</taxon>
        <taxon>Paleoanguimorpha</taxon>
        <taxon>Varanoidea</taxon>
        <taxon>Varanidae</taxon>
        <taxon>Varanus</taxon>
    </lineage>
</organism>
<dbReference type="PROSITE" id="PS50005">
    <property type="entry name" value="TPR"/>
    <property type="match status" value="1"/>
</dbReference>
<protein>
    <submittedName>
        <fullName evidence="3">Uncharacterized protein</fullName>
    </submittedName>
</protein>
<evidence type="ECO:0000313" key="3">
    <source>
        <dbReference type="Ensembl" id="ENSVKKP00000016007.1"/>
    </source>
</evidence>
<evidence type="ECO:0000256" key="2">
    <source>
        <dbReference type="SAM" id="SignalP"/>
    </source>
</evidence>
<keyword evidence="2" id="KW-0732">Signal</keyword>